<dbReference type="RefSeq" id="XP_005705809.1">
    <property type="nucleotide sequence ID" value="XM_005705752.1"/>
</dbReference>
<name>M2Y0C8_GALSU</name>
<protein>
    <submittedName>
        <fullName evidence="2">Uncharacterized protein</fullName>
    </submittedName>
</protein>
<organism evidence="2 3">
    <name type="scientific">Galdieria sulphuraria</name>
    <name type="common">Red alga</name>
    <dbReference type="NCBI Taxonomy" id="130081"/>
    <lineage>
        <taxon>Eukaryota</taxon>
        <taxon>Rhodophyta</taxon>
        <taxon>Bangiophyceae</taxon>
        <taxon>Galdieriales</taxon>
        <taxon>Galdieriaceae</taxon>
        <taxon>Galdieria</taxon>
    </lineage>
</organism>
<evidence type="ECO:0000313" key="2">
    <source>
        <dbReference type="EMBL" id="EME29289.1"/>
    </source>
</evidence>
<gene>
    <name evidence="2" type="ORF">Gasu_32970</name>
</gene>
<dbReference type="Proteomes" id="UP000030680">
    <property type="component" value="Unassembled WGS sequence"/>
</dbReference>
<dbReference type="OrthoDB" id="10351303at2759"/>
<feature type="compositionally biased region" description="Polar residues" evidence="1">
    <location>
        <begin position="445"/>
        <end position="459"/>
    </location>
</feature>
<feature type="region of interest" description="Disordered" evidence="1">
    <location>
        <begin position="434"/>
        <end position="474"/>
    </location>
</feature>
<dbReference type="Gramene" id="EME29289">
    <property type="protein sequence ID" value="EME29289"/>
    <property type="gene ID" value="Gasu_32970"/>
</dbReference>
<dbReference type="EMBL" id="KB454510">
    <property type="protein sequence ID" value="EME29289.1"/>
    <property type="molecule type" value="Genomic_DNA"/>
</dbReference>
<proteinExistence type="predicted"/>
<dbReference type="AlphaFoldDB" id="M2Y0C8"/>
<evidence type="ECO:0000313" key="3">
    <source>
        <dbReference type="Proteomes" id="UP000030680"/>
    </source>
</evidence>
<accession>M2Y0C8</accession>
<dbReference type="GeneID" id="17088097"/>
<feature type="region of interest" description="Disordered" evidence="1">
    <location>
        <begin position="644"/>
        <end position="665"/>
    </location>
</feature>
<evidence type="ECO:0000256" key="1">
    <source>
        <dbReference type="SAM" id="MobiDB-lite"/>
    </source>
</evidence>
<keyword evidence="3" id="KW-1185">Reference proteome</keyword>
<dbReference type="KEGG" id="gsl:Gasu_32970"/>
<sequence>MSETSNPMASQLFFEERKLLCTSLLGSVLVNYGNSISIQARHLLESLLGADTWNFHCEQFCSLLEHWDTLGNKERNALVLIASRVVLFDYVTDAVAEKLLLKLVRAVVRFRDLVECKDPVDESMMNAWLLFKEYVAKKFGKAEMSNTCSQIIFYISLKAVYTASTVETPTHYWKCIVSCAESIISTFLTVGTLELGFCCYQTLEMLKDTISDRFSCKRHIEHFWNRLRDCLVSLSSFSVIASSIPFEIEMKLRQLSIGPPKPSTEFETFFDTVTKEGVVILDLIRYIIHQISFEEKANQNMKVLIGLVQHSMTSMGIRPTSKAIVEPLMVVTQAYIEDSSATALRASLYKFLHVLFREHNDTLHAILMDLTNICEENAAYSYRIHECLHFDMYNDIRVKKVFTDLCKDAKICSLCKKLGIVELQSPSTIDLTDSDEELKTERKNVTSTTPLTKNAGQSKQLKRKQSVKMNEKVTPSKKMKSKMNFCGHVCFISKIVSVLENGQTLSLNNSSTRARGQGKFVDKERRVPLETNVLQQNVISEQSSYVENGSLEQRKEIVSDEVKNKIDSTGTAAILQKTASTENNFAALAANVEREEEKQNNSTVEDVTAVNVPLSDKVDSESTISSCSYSTAVELDGSAALATNEEPKSHSMDQEEIISTSQQKTETTRDKELKNFADVCKKFLSVSDSESVVFLPEIVKEYSRKEYFFPLIQQELAEIVLDHLEDEEKVRRIKKLYESIYVELIRERAHRMSSLLSLTAEFLYIIREKYKHSFQDFFHMSRTSVLANLISQGPSGFVKLQHLYQLLCLEESEMQSVDAKAFALVQFNQDMRILSFSFYRDDALGFLLDVASIFPEFIRNNLEFFELLTLVMKKDNMKTALELFQNGTIQMFSFHSGEVKYFYEFLKRSFEWGSCERQTYLWKLLLKDISIRLPEEQKNLAFNLILKIRTELSLLSLDQSRALLEVFSDWIILQKPDQRLLFSLFELGEPFSDMVSDIVCAWLVKSTSHNELVHLFLNSFIRLTNHNKNNYVFVSRVSGVLRACCRRLPFFQFLNTKEGKPLLECCQQMFQGEEIVD</sequence>
<reference evidence="3" key="1">
    <citation type="journal article" date="2013" name="Science">
        <title>Gene transfer from bacteria and archaea facilitated evolution of an extremophilic eukaryote.</title>
        <authorList>
            <person name="Schonknecht G."/>
            <person name="Chen W.H."/>
            <person name="Ternes C.M."/>
            <person name="Barbier G.G."/>
            <person name="Shrestha R.P."/>
            <person name="Stanke M."/>
            <person name="Brautigam A."/>
            <person name="Baker B.J."/>
            <person name="Banfield J.F."/>
            <person name="Garavito R.M."/>
            <person name="Carr K."/>
            <person name="Wilkerson C."/>
            <person name="Rensing S.A."/>
            <person name="Gagneul D."/>
            <person name="Dickenson N.E."/>
            <person name="Oesterhelt C."/>
            <person name="Lercher M.J."/>
            <person name="Weber A.P."/>
        </authorList>
    </citation>
    <scope>NUCLEOTIDE SEQUENCE [LARGE SCALE GENOMIC DNA]</scope>
    <source>
        <strain evidence="3">074W</strain>
    </source>
</reference>